<feature type="region of interest" description="Disordered" evidence="1">
    <location>
        <begin position="1"/>
        <end position="33"/>
    </location>
</feature>
<reference evidence="2 3" key="1">
    <citation type="submission" date="2020-04" db="EMBL/GenBank/DDBJ databases">
        <title>MicrobeNet Type strains.</title>
        <authorList>
            <person name="Nicholson A.C."/>
        </authorList>
    </citation>
    <scope>NUCLEOTIDE SEQUENCE [LARGE SCALE GENOMIC DNA]</scope>
    <source>
        <strain evidence="2 3">DSM 44956</strain>
    </source>
</reference>
<evidence type="ECO:0000313" key="2">
    <source>
        <dbReference type="EMBL" id="NKY25269.1"/>
    </source>
</evidence>
<dbReference type="Proteomes" id="UP000540698">
    <property type="component" value="Unassembled WGS sequence"/>
</dbReference>
<dbReference type="AlphaFoldDB" id="A0A7X6R1E7"/>
<evidence type="ECO:0000256" key="1">
    <source>
        <dbReference type="SAM" id="MobiDB-lite"/>
    </source>
</evidence>
<protein>
    <recommendedName>
        <fullName evidence="4">Thiolase N-terminal domain-containing protein</fullName>
    </recommendedName>
</protein>
<dbReference type="RefSeq" id="WP_062978030.1">
    <property type="nucleotide sequence ID" value="NZ_JAAXOS010000001.1"/>
</dbReference>
<sequence length="69" mass="7119">MHEAVIVSAARSPIGGVGKGSSRNLRSDDSEARIVRVAPPKQLPDKQIGSETMCVGSGRGTAMVLEGLS</sequence>
<dbReference type="EMBL" id="JAAXOS010000001">
    <property type="protein sequence ID" value="NKY25269.1"/>
    <property type="molecule type" value="Genomic_DNA"/>
</dbReference>
<keyword evidence="3" id="KW-1185">Reference proteome</keyword>
<evidence type="ECO:0008006" key="4">
    <source>
        <dbReference type="Google" id="ProtNLM"/>
    </source>
</evidence>
<comment type="caution">
    <text evidence="2">The sequence shown here is derived from an EMBL/GenBank/DDBJ whole genome shotgun (WGS) entry which is preliminary data.</text>
</comment>
<accession>A0A7X6R1E7</accession>
<organism evidence="2 3">
    <name type="scientific">Nocardia gamkensis</name>
    <dbReference type="NCBI Taxonomy" id="352869"/>
    <lineage>
        <taxon>Bacteria</taxon>
        <taxon>Bacillati</taxon>
        <taxon>Actinomycetota</taxon>
        <taxon>Actinomycetes</taxon>
        <taxon>Mycobacteriales</taxon>
        <taxon>Nocardiaceae</taxon>
        <taxon>Nocardia</taxon>
    </lineage>
</organism>
<name>A0A7X6R1E7_9NOCA</name>
<evidence type="ECO:0000313" key="3">
    <source>
        <dbReference type="Proteomes" id="UP000540698"/>
    </source>
</evidence>
<gene>
    <name evidence="2" type="ORF">HGB38_03335</name>
</gene>
<proteinExistence type="predicted"/>